<dbReference type="CDD" id="cd00033">
    <property type="entry name" value="CCP"/>
    <property type="match status" value="1"/>
</dbReference>
<dbReference type="Pfam" id="PF00084">
    <property type="entry name" value="Sushi"/>
    <property type="match status" value="1"/>
</dbReference>
<evidence type="ECO:0000256" key="1">
    <source>
        <dbReference type="ARBA" id="ARBA00022737"/>
    </source>
</evidence>
<organism evidence="6 7">
    <name type="scientific">Porites evermanni</name>
    <dbReference type="NCBI Taxonomy" id="104178"/>
    <lineage>
        <taxon>Eukaryota</taxon>
        <taxon>Metazoa</taxon>
        <taxon>Cnidaria</taxon>
        <taxon>Anthozoa</taxon>
        <taxon>Hexacorallia</taxon>
        <taxon>Scleractinia</taxon>
        <taxon>Fungiina</taxon>
        <taxon>Poritidae</taxon>
        <taxon>Porites</taxon>
    </lineage>
</organism>
<protein>
    <submittedName>
        <fullName evidence="6">Uncharacterized protein</fullName>
    </submittedName>
</protein>
<keyword evidence="3" id="KW-0768">Sushi</keyword>
<gene>
    <name evidence="6" type="ORF">PEVE_00024282</name>
</gene>
<comment type="caution">
    <text evidence="3">Lacks conserved residue(s) required for the propagation of feature annotation.</text>
</comment>
<feature type="domain" description="Sushi" evidence="5">
    <location>
        <begin position="1"/>
        <end position="46"/>
    </location>
</feature>
<keyword evidence="2" id="KW-1015">Disulfide bond</keyword>
<dbReference type="PROSITE" id="PS50825">
    <property type="entry name" value="HYR"/>
    <property type="match status" value="1"/>
</dbReference>
<evidence type="ECO:0000259" key="4">
    <source>
        <dbReference type="PROSITE" id="PS50825"/>
    </source>
</evidence>
<evidence type="ECO:0000313" key="7">
    <source>
        <dbReference type="Proteomes" id="UP001159427"/>
    </source>
</evidence>
<dbReference type="InterPro" id="IPR043555">
    <property type="entry name" value="SRPX-like"/>
</dbReference>
<dbReference type="InterPro" id="IPR000436">
    <property type="entry name" value="Sushi_SCR_CCP_dom"/>
</dbReference>
<feature type="domain" description="HYR" evidence="4">
    <location>
        <begin position="46"/>
        <end position="132"/>
    </location>
</feature>
<proteinExistence type="predicted"/>
<reference evidence="6 7" key="1">
    <citation type="submission" date="2022-05" db="EMBL/GenBank/DDBJ databases">
        <authorList>
            <consortium name="Genoscope - CEA"/>
            <person name="William W."/>
        </authorList>
    </citation>
    <scope>NUCLEOTIDE SEQUENCE [LARGE SCALE GENOMIC DNA]</scope>
</reference>
<accession>A0ABN8SSA5</accession>
<evidence type="ECO:0000313" key="6">
    <source>
        <dbReference type="EMBL" id="CAH3192643.1"/>
    </source>
</evidence>
<evidence type="ECO:0000256" key="3">
    <source>
        <dbReference type="PROSITE-ProRule" id="PRU00302"/>
    </source>
</evidence>
<keyword evidence="1" id="KW-0677">Repeat</keyword>
<dbReference type="PANTHER" id="PTHR46343">
    <property type="entry name" value="HYR DOMAIN-CONTAINING PROTEIN"/>
    <property type="match status" value="1"/>
</dbReference>
<name>A0ABN8SSA5_9CNID</name>
<sequence>MPFNSKCMYRCADGFKIEEIEGLEFERTLVCQRNGSWNADVPKCTGNSLPPRLICPGPHVRETTAKGKATGKVPWKIEVKDNSLIVDPKENITVNLSYQPSQEFPIGMTSVRVIATDGAGNIAMCSFLVEIK</sequence>
<dbReference type="EMBL" id="CALNXI010003242">
    <property type="protein sequence ID" value="CAH3192643.1"/>
    <property type="molecule type" value="Genomic_DNA"/>
</dbReference>
<evidence type="ECO:0000256" key="2">
    <source>
        <dbReference type="ARBA" id="ARBA00023157"/>
    </source>
</evidence>
<dbReference type="Pfam" id="PF02494">
    <property type="entry name" value="HYR"/>
    <property type="match status" value="1"/>
</dbReference>
<dbReference type="InterPro" id="IPR003410">
    <property type="entry name" value="HYR_dom"/>
</dbReference>
<dbReference type="InterPro" id="IPR035976">
    <property type="entry name" value="Sushi/SCR/CCP_sf"/>
</dbReference>
<feature type="non-terminal residue" evidence="6">
    <location>
        <position position="132"/>
    </location>
</feature>
<dbReference type="PROSITE" id="PS50923">
    <property type="entry name" value="SUSHI"/>
    <property type="match status" value="1"/>
</dbReference>
<dbReference type="Gene3D" id="2.10.70.10">
    <property type="entry name" value="Complement Module, domain 1"/>
    <property type="match status" value="1"/>
</dbReference>
<comment type="caution">
    <text evidence="6">The sequence shown here is derived from an EMBL/GenBank/DDBJ whole genome shotgun (WGS) entry which is preliminary data.</text>
</comment>
<evidence type="ECO:0000259" key="5">
    <source>
        <dbReference type="PROSITE" id="PS50923"/>
    </source>
</evidence>
<dbReference type="Proteomes" id="UP001159427">
    <property type="component" value="Unassembled WGS sequence"/>
</dbReference>
<dbReference type="PANTHER" id="PTHR46343:SF2">
    <property type="entry name" value="SUSHI_VON WILLEBRAND FACTOR TYPE A_EGF_PENTRAXIN DOMAIN-CONTAINING 1"/>
    <property type="match status" value="1"/>
</dbReference>
<keyword evidence="7" id="KW-1185">Reference proteome</keyword>
<dbReference type="SUPFAM" id="SSF57535">
    <property type="entry name" value="Complement control module/SCR domain"/>
    <property type="match status" value="1"/>
</dbReference>